<dbReference type="EMBL" id="CP000383">
    <property type="protein sequence ID" value="ABG58745.1"/>
    <property type="molecule type" value="Genomic_DNA"/>
</dbReference>
<dbReference type="Gene3D" id="1.10.220.10">
    <property type="entry name" value="Annexin"/>
    <property type="match status" value="1"/>
</dbReference>
<dbReference type="InterPro" id="IPR037104">
    <property type="entry name" value="Annexin_sf"/>
</dbReference>
<name>A0A6N4SQV2_CYTH3</name>
<evidence type="ECO:0008006" key="5">
    <source>
        <dbReference type="Google" id="ProtNLM"/>
    </source>
</evidence>
<dbReference type="InterPro" id="IPR018502">
    <property type="entry name" value="Annexin_repeat"/>
</dbReference>
<reference evidence="3 4" key="1">
    <citation type="journal article" date="2007" name="Appl. Environ. Microbiol.">
        <title>Genome sequence of the cellulolytic gliding bacterium Cytophaga hutchinsonii.</title>
        <authorList>
            <person name="Xie G."/>
            <person name="Bruce D.C."/>
            <person name="Challacombe J.F."/>
            <person name="Chertkov O."/>
            <person name="Detter J.C."/>
            <person name="Gilna P."/>
            <person name="Han C.S."/>
            <person name="Lucas S."/>
            <person name="Misra M."/>
            <person name="Myers G.L."/>
            <person name="Richardson P."/>
            <person name="Tapia R."/>
            <person name="Thayer N."/>
            <person name="Thompson L.S."/>
            <person name="Brettin T.S."/>
            <person name="Henrissat B."/>
            <person name="Wilson D.B."/>
            <person name="McBride M.J."/>
        </authorList>
    </citation>
    <scope>NUCLEOTIDE SEQUENCE [LARGE SCALE GENOMIC DNA]</scope>
    <source>
        <strain evidence="4">ATCC 33406 / DSM 1761 / CIP 103989 / NBRC 15051 / NCIMB 9469 / D465</strain>
    </source>
</reference>
<dbReference type="RefSeq" id="WP_011584860.1">
    <property type="nucleotide sequence ID" value="NC_008255.1"/>
</dbReference>
<keyword evidence="1" id="KW-0677">Repeat</keyword>
<sequence>MKKRRKRTSRSYASSPAHSSIEDFKTIVIYSTLGLATASGVFLAGRHFYKKSKANNVEKKSLQEGNPATYAKQLKMAFDNDTWFGWGTNENQVLQVFNQIPSKAFYQKVQKAYADLYGKSLNSDLEDELSSDDYNTVIRLLSSKNAK</sequence>
<protein>
    <recommendedName>
        <fullName evidence="5">Annexin</fullName>
    </recommendedName>
</protein>
<evidence type="ECO:0000313" key="4">
    <source>
        <dbReference type="Proteomes" id="UP000001822"/>
    </source>
</evidence>
<dbReference type="GO" id="GO:0005544">
    <property type="term" value="F:calcium-dependent phospholipid binding"/>
    <property type="evidence" value="ECO:0007669"/>
    <property type="project" value="InterPro"/>
</dbReference>
<feature type="transmembrane region" description="Helical" evidence="2">
    <location>
        <begin position="27"/>
        <end position="49"/>
    </location>
</feature>
<dbReference type="OrthoDB" id="979852at2"/>
<gene>
    <name evidence="3" type="ordered locus">CHU_1474</name>
</gene>
<keyword evidence="4" id="KW-1185">Reference proteome</keyword>
<organism evidence="3 4">
    <name type="scientific">Cytophaga hutchinsonii (strain ATCC 33406 / DSM 1761 / CIP 103989 / NBRC 15051 / NCIMB 9469 / D465)</name>
    <dbReference type="NCBI Taxonomy" id="269798"/>
    <lineage>
        <taxon>Bacteria</taxon>
        <taxon>Pseudomonadati</taxon>
        <taxon>Bacteroidota</taxon>
        <taxon>Cytophagia</taxon>
        <taxon>Cytophagales</taxon>
        <taxon>Cytophagaceae</taxon>
        <taxon>Cytophaga</taxon>
    </lineage>
</organism>
<dbReference type="PROSITE" id="PS51897">
    <property type="entry name" value="ANNEXIN_2"/>
    <property type="match status" value="1"/>
</dbReference>
<dbReference type="GO" id="GO:0005509">
    <property type="term" value="F:calcium ion binding"/>
    <property type="evidence" value="ECO:0007669"/>
    <property type="project" value="InterPro"/>
</dbReference>
<accession>A0A6N4SQV2</accession>
<dbReference type="AlphaFoldDB" id="A0A6N4SQV2"/>
<keyword evidence="2" id="KW-1133">Transmembrane helix</keyword>
<dbReference type="KEGG" id="chu:CHU_1474"/>
<evidence type="ECO:0000313" key="3">
    <source>
        <dbReference type="EMBL" id="ABG58745.1"/>
    </source>
</evidence>
<dbReference type="Pfam" id="PF00191">
    <property type="entry name" value="Annexin"/>
    <property type="match status" value="1"/>
</dbReference>
<keyword evidence="2" id="KW-0472">Membrane</keyword>
<evidence type="ECO:0000256" key="1">
    <source>
        <dbReference type="ARBA" id="ARBA00022737"/>
    </source>
</evidence>
<dbReference type="Proteomes" id="UP000001822">
    <property type="component" value="Chromosome"/>
</dbReference>
<dbReference type="SUPFAM" id="SSF47874">
    <property type="entry name" value="Annexin"/>
    <property type="match status" value="1"/>
</dbReference>
<keyword evidence="2" id="KW-0812">Transmembrane</keyword>
<proteinExistence type="predicted"/>
<evidence type="ECO:0000256" key="2">
    <source>
        <dbReference type="SAM" id="Phobius"/>
    </source>
</evidence>